<evidence type="ECO:0000256" key="1">
    <source>
        <dbReference type="SAM" id="MobiDB-lite"/>
    </source>
</evidence>
<accession>A0A0E9WVT7</accession>
<reference evidence="2" key="1">
    <citation type="submission" date="2014-11" db="EMBL/GenBank/DDBJ databases">
        <authorList>
            <person name="Amaro Gonzalez C."/>
        </authorList>
    </citation>
    <scope>NUCLEOTIDE SEQUENCE</scope>
</reference>
<dbReference type="AlphaFoldDB" id="A0A0E9WVT7"/>
<protein>
    <submittedName>
        <fullName evidence="2">Uncharacterized protein</fullName>
    </submittedName>
</protein>
<proteinExistence type="predicted"/>
<evidence type="ECO:0000313" key="2">
    <source>
        <dbReference type="EMBL" id="JAH94502.1"/>
    </source>
</evidence>
<name>A0A0E9WVT7_ANGAN</name>
<organism evidence="2">
    <name type="scientific">Anguilla anguilla</name>
    <name type="common">European freshwater eel</name>
    <name type="synonym">Muraena anguilla</name>
    <dbReference type="NCBI Taxonomy" id="7936"/>
    <lineage>
        <taxon>Eukaryota</taxon>
        <taxon>Metazoa</taxon>
        <taxon>Chordata</taxon>
        <taxon>Craniata</taxon>
        <taxon>Vertebrata</taxon>
        <taxon>Euteleostomi</taxon>
        <taxon>Actinopterygii</taxon>
        <taxon>Neopterygii</taxon>
        <taxon>Teleostei</taxon>
        <taxon>Anguilliformes</taxon>
        <taxon>Anguillidae</taxon>
        <taxon>Anguilla</taxon>
    </lineage>
</organism>
<dbReference type="EMBL" id="GBXM01014075">
    <property type="protein sequence ID" value="JAH94502.1"/>
    <property type="molecule type" value="Transcribed_RNA"/>
</dbReference>
<sequence length="43" mass="4954">MQKENHDWWVPDSEVISHRNLGYPHKSSGKCPLENASKQSCTK</sequence>
<feature type="region of interest" description="Disordered" evidence="1">
    <location>
        <begin position="19"/>
        <end position="43"/>
    </location>
</feature>
<reference evidence="2" key="2">
    <citation type="journal article" date="2015" name="Fish Shellfish Immunol.">
        <title>Early steps in the European eel (Anguilla anguilla)-Vibrio vulnificus interaction in the gills: Role of the RtxA13 toxin.</title>
        <authorList>
            <person name="Callol A."/>
            <person name="Pajuelo D."/>
            <person name="Ebbesson L."/>
            <person name="Teles M."/>
            <person name="MacKenzie S."/>
            <person name="Amaro C."/>
        </authorList>
    </citation>
    <scope>NUCLEOTIDE SEQUENCE</scope>
</reference>